<reference evidence="10 11" key="1">
    <citation type="submission" date="2016-09" db="EMBL/GenBank/DDBJ databases">
        <title>Extensive genetic diversity and differential bi-allelic expression allows diatom success in the polar Southern Ocean.</title>
        <authorList>
            <consortium name="DOE Joint Genome Institute"/>
            <person name="Mock T."/>
            <person name="Otillar R.P."/>
            <person name="Strauss J."/>
            <person name="Dupont C."/>
            <person name="Frickenhaus S."/>
            <person name="Maumus F."/>
            <person name="Mcmullan M."/>
            <person name="Sanges R."/>
            <person name="Schmutz J."/>
            <person name="Toseland A."/>
            <person name="Valas R."/>
            <person name="Veluchamy A."/>
            <person name="Ward B.J."/>
            <person name="Allen A."/>
            <person name="Barry K."/>
            <person name="Falciatore A."/>
            <person name="Ferrante M."/>
            <person name="Fortunato A.E."/>
            <person name="Gloeckner G."/>
            <person name="Gruber A."/>
            <person name="Hipkin R."/>
            <person name="Janech M."/>
            <person name="Kroth P."/>
            <person name="Leese F."/>
            <person name="Lindquist E."/>
            <person name="Lyon B.R."/>
            <person name="Martin J."/>
            <person name="Mayer C."/>
            <person name="Parker M."/>
            <person name="Quesneville H."/>
            <person name="Raymond J."/>
            <person name="Uhlig C."/>
            <person name="Valentin K.U."/>
            <person name="Worden A.Z."/>
            <person name="Armbrust E.V."/>
            <person name="Bowler C."/>
            <person name="Green B."/>
            <person name="Moulton V."/>
            <person name="Van Oosterhout C."/>
            <person name="Grigoriev I."/>
        </authorList>
    </citation>
    <scope>NUCLEOTIDE SEQUENCE [LARGE SCALE GENOMIC DNA]</scope>
    <source>
        <strain evidence="10 11">CCMP1102</strain>
    </source>
</reference>
<dbReference type="PROSITE" id="PS00854">
    <property type="entry name" value="PROTEASOME_BETA_1"/>
    <property type="match status" value="1"/>
</dbReference>
<dbReference type="GO" id="GO:0005839">
    <property type="term" value="C:proteasome core complex"/>
    <property type="evidence" value="ECO:0007669"/>
    <property type="project" value="InterPro"/>
</dbReference>
<evidence type="ECO:0000313" key="10">
    <source>
        <dbReference type="EMBL" id="OEU19430.1"/>
    </source>
</evidence>
<comment type="catalytic activity">
    <reaction evidence="1">
        <text>Cleavage of peptide bonds with very broad specificity.</text>
        <dbReference type="EC" id="3.4.25.1"/>
    </reaction>
</comment>
<keyword evidence="2 9" id="KW-0963">Cytoplasm</keyword>
<dbReference type="SUPFAM" id="SSF56235">
    <property type="entry name" value="N-terminal nucleophile aminohydrolases (Ntn hydrolases)"/>
    <property type="match status" value="1"/>
</dbReference>
<dbReference type="Gene3D" id="3.60.20.10">
    <property type="entry name" value="Glutamine Phosphoribosylpyrophosphate, subunit 1, domain 1"/>
    <property type="match status" value="1"/>
</dbReference>
<keyword evidence="11" id="KW-1185">Reference proteome</keyword>
<proteinExistence type="inferred from homology"/>
<keyword evidence="7" id="KW-0865">Zymogen</keyword>
<evidence type="ECO:0000313" key="11">
    <source>
        <dbReference type="Proteomes" id="UP000095751"/>
    </source>
</evidence>
<dbReference type="InterPro" id="IPR000243">
    <property type="entry name" value="Pept_T1A_subB"/>
</dbReference>
<dbReference type="AlphaFoldDB" id="A0A1E7FMP0"/>
<accession>A0A1E7FMP0</accession>
<gene>
    <name evidence="10" type="ORF">FRACYDRAFT_274530</name>
</gene>
<evidence type="ECO:0000256" key="9">
    <source>
        <dbReference type="RuleBase" id="RU004203"/>
    </source>
</evidence>
<dbReference type="InterPro" id="IPR029055">
    <property type="entry name" value="Ntn_hydrolases_N"/>
</dbReference>
<dbReference type="EMBL" id="KV784355">
    <property type="protein sequence ID" value="OEU19430.1"/>
    <property type="molecule type" value="Genomic_DNA"/>
</dbReference>
<dbReference type="GO" id="GO:0004298">
    <property type="term" value="F:threonine-type endopeptidase activity"/>
    <property type="evidence" value="ECO:0007669"/>
    <property type="project" value="UniProtKB-KW"/>
</dbReference>
<dbReference type="PANTHER" id="PTHR32194:SF3">
    <property type="entry name" value="PROTEASOME SUBUNIT BETA"/>
    <property type="match status" value="1"/>
</dbReference>
<keyword evidence="4" id="KW-0888">Threonine protease</keyword>
<dbReference type="InterPro" id="IPR023333">
    <property type="entry name" value="Proteasome_suB-type"/>
</dbReference>
<dbReference type="GO" id="GO:0051603">
    <property type="term" value="P:proteolysis involved in protein catabolic process"/>
    <property type="evidence" value="ECO:0007669"/>
    <property type="project" value="InterPro"/>
</dbReference>
<keyword evidence="3" id="KW-0645">Protease</keyword>
<name>A0A1E7FMP0_9STRA</name>
<dbReference type="GO" id="GO:0005634">
    <property type="term" value="C:nucleus"/>
    <property type="evidence" value="ECO:0007669"/>
    <property type="project" value="UniProtKB-SubCell"/>
</dbReference>
<comment type="subcellular location">
    <subcellularLocation>
        <location evidence="9">Cytoplasm</location>
    </subcellularLocation>
    <subcellularLocation>
        <location evidence="9">Nucleus</location>
    </subcellularLocation>
</comment>
<dbReference type="Proteomes" id="UP000095751">
    <property type="component" value="Unassembled WGS sequence"/>
</dbReference>
<evidence type="ECO:0000256" key="8">
    <source>
        <dbReference type="PIRSR" id="PIRSR600243-1"/>
    </source>
</evidence>
<organism evidence="10 11">
    <name type="scientific">Fragilariopsis cylindrus CCMP1102</name>
    <dbReference type="NCBI Taxonomy" id="635003"/>
    <lineage>
        <taxon>Eukaryota</taxon>
        <taxon>Sar</taxon>
        <taxon>Stramenopiles</taxon>
        <taxon>Ochrophyta</taxon>
        <taxon>Bacillariophyta</taxon>
        <taxon>Bacillariophyceae</taxon>
        <taxon>Bacillariophycidae</taxon>
        <taxon>Bacillariales</taxon>
        <taxon>Bacillariaceae</taxon>
        <taxon>Fragilariopsis</taxon>
    </lineage>
</organism>
<evidence type="ECO:0000256" key="6">
    <source>
        <dbReference type="ARBA" id="ARBA00022942"/>
    </source>
</evidence>
<keyword evidence="5 10" id="KW-0378">Hydrolase</keyword>
<dbReference type="InParanoid" id="A0A1E7FMP0"/>
<dbReference type="KEGG" id="fcy:FRACYDRAFT_274530"/>
<dbReference type="OrthoDB" id="37597at2759"/>
<evidence type="ECO:0000256" key="2">
    <source>
        <dbReference type="ARBA" id="ARBA00022490"/>
    </source>
</evidence>
<dbReference type="InterPro" id="IPR001353">
    <property type="entry name" value="Proteasome_sua/b"/>
</dbReference>
<keyword evidence="6 9" id="KW-0647">Proteasome</keyword>
<evidence type="ECO:0000256" key="7">
    <source>
        <dbReference type="ARBA" id="ARBA00023145"/>
    </source>
</evidence>
<comment type="subunit">
    <text evidence="9">Component of the proteasome complex.</text>
</comment>
<dbReference type="Pfam" id="PF00227">
    <property type="entry name" value="Proteasome"/>
    <property type="match status" value="1"/>
</dbReference>
<dbReference type="GO" id="GO:0005737">
    <property type="term" value="C:cytoplasm"/>
    <property type="evidence" value="ECO:0007669"/>
    <property type="project" value="UniProtKB-SubCell"/>
</dbReference>
<evidence type="ECO:0000256" key="5">
    <source>
        <dbReference type="ARBA" id="ARBA00022801"/>
    </source>
</evidence>
<sequence length="241" mass="26385">MPSQRSPPPLEFAHGTTTLSFAFQGGIIAAVDSRASLGSFVGSKTTQKVLPVSSHILGTMAGGAADCQHWIRALKKEALLHELTEDGRRMSVARASRILANHLYALRGYDLSVGTMIMGYDDHGINSKDDHDTRSSTPYIYYADNTGLRIQGDIFAVGSGSTFALGILDTEENRYNLSVDEAVALGIKAIRHATFRDAYSGGYINVFLITPKDGWRKVYTEDIARNPEIWKALQTEINENS</sequence>
<dbReference type="InterPro" id="IPR016050">
    <property type="entry name" value="Proteasome_bsu_CS"/>
</dbReference>
<dbReference type="PRINTS" id="PR00141">
    <property type="entry name" value="PROTEASOME"/>
</dbReference>
<protein>
    <recommendedName>
        <fullName evidence="9">Proteasome subunit beta</fullName>
    </recommendedName>
</protein>
<evidence type="ECO:0000256" key="3">
    <source>
        <dbReference type="ARBA" id="ARBA00022670"/>
    </source>
</evidence>
<dbReference type="PROSITE" id="PS51476">
    <property type="entry name" value="PROTEASOME_BETA_2"/>
    <property type="match status" value="1"/>
</dbReference>
<evidence type="ECO:0000256" key="4">
    <source>
        <dbReference type="ARBA" id="ARBA00022698"/>
    </source>
</evidence>
<evidence type="ECO:0000256" key="1">
    <source>
        <dbReference type="ARBA" id="ARBA00001198"/>
    </source>
</evidence>
<comment type="function">
    <text evidence="9">Component of the proteasome, a multicatalytic proteinase complex which is characterized by its ability to cleave peptides with Arg, Phe, Tyr, Leu, and Glu adjacent to the leaving group at neutral or slightly basic pH. The proteasome has an ATP-dependent proteolytic activity.</text>
</comment>
<feature type="active site" description="Nucleophile" evidence="8">
    <location>
        <position position="16"/>
    </location>
</feature>
<dbReference type="PANTHER" id="PTHR32194">
    <property type="entry name" value="METALLOPROTEASE TLDD"/>
    <property type="match status" value="1"/>
</dbReference>
<comment type="similarity">
    <text evidence="9">Belongs to the peptidase T1B family.</text>
</comment>
<keyword evidence="9" id="KW-0539">Nucleus</keyword>